<name>A0A3S8Z7M2_9ACTO</name>
<accession>A0A3S8Z7M2</accession>
<organism evidence="2 3">
    <name type="scientific">Flaviflexus salsibiostraticola</name>
    <dbReference type="NCBI Taxonomy" id="1282737"/>
    <lineage>
        <taxon>Bacteria</taxon>
        <taxon>Bacillati</taxon>
        <taxon>Actinomycetota</taxon>
        <taxon>Actinomycetes</taxon>
        <taxon>Actinomycetales</taxon>
        <taxon>Actinomycetaceae</taxon>
        <taxon>Flaviflexus</taxon>
    </lineage>
</organism>
<feature type="domain" description="Transposase IS110-like N-terminal" evidence="1">
    <location>
        <begin position="22"/>
        <end position="167"/>
    </location>
</feature>
<protein>
    <submittedName>
        <fullName evidence="2">IS110 family transposase</fullName>
    </submittedName>
</protein>
<dbReference type="NCBIfam" id="NF033542">
    <property type="entry name" value="transpos_IS110"/>
    <property type="match status" value="1"/>
</dbReference>
<dbReference type="GO" id="GO:0003677">
    <property type="term" value="F:DNA binding"/>
    <property type="evidence" value="ECO:0007669"/>
    <property type="project" value="InterPro"/>
</dbReference>
<evidence type="ECO:0000259" key="1">
    <source>
        <dbReference type="Pfam" id="PF01548"/>
    </source>
</evidence>
<evidence type="ECO:0000313" key="2">
    <source>
        <dbReference type="EMBL" id="AZN29541.1"/>
    </source>
</evidence>
<dbReference type="PANTHER" id="PTHR33055:SF16">
    <property type="entry name" value="TRANSPOSASE FOR INSERTION SEQUENCE ELEMENT IS1547"/>
    <property type="match status" value="1"/>
</dbReference>
<keyword evidence="3" id="KW-1185">Reference proteome</keyword>
<proteinExistence type="predicted"/>
<dbReference type="RefSeq" id="WP_126039460.1">
    <property type="nucleotide sequence ID" value="NZ_CP034438.1"/>
</dbReference>
<evidence type="ECO:0000313" key="3">
    <source>
        <dbReference type="Proteomes" id="UP000270021"/>
    </source>
</evidence>
<dbReference type="Pfam" id="PF01548">
    <property type="entry name" value="DEDD_Tnp_IS110"/>
    <property type="match status" value="1"/>
</dbReference>
<dbReference type="KEGG" id="fsl:EJO69_03870"/>
<dbReference type="InterPro" id="IPR047650">
    <property type="entry name" value="Transpos_IS110"/>
</dbReference>
<dbReference type="EMBL" id="CP034438">
    <property type="protein sequence ID" value="AZN29541.1"/>
    <property type="molecule type" value="Genomic_DNA"/>
</dbReference>
<dbReference type="GO" id="GO:0006313">
    <property type="term" value="P:DNA transposition"/>
    <property type="evidence" value="ECO:0007669"/>
    <property type="project" value="InterPro"/>
</dbReference>
<dbReference type="PANTHER" id="PTHR33055">
    <property type="entry name" value="TRANSPOSASE FOR INSERTION SEQUENCE ELEMENT IS1111A"/>
    <property type="match status" value="1"/>
</dbReference>
<dbReference type="Proteomes" id="UP000270021">
    <property type="component" value="Chromosome"/>
</dbReference>
<gene>
    <name evidence="2" type="ORF">EJO69_03870</name>
</gene>
<dbReference type="OrthoDB" id="4337860at2"/>
<dbReference type="GO" id="GO:0004803">
    <property type="term" value="F:transposase activity"/>
    <property type="evidence" value="ECO:0007669"/>
    <property type="project" value="InterPro"/>
</dbReference>
<reference evidence="2 3" key="1">
    <citation type="submission" date="2018-12" db="EMBL/GenBank/DDBJ databases">
        <title>Complete genome sequence of Flaviflexus salsibiostraticola KCTC 33148.</title>
        <authorList>
            <person name="Bae J.-W."/>
        </authorList>
    </citation>
    <scope>NUCLEOTIDE SEQUENCE [LARGE SCALE GENOMIC DNA]</scope>
    <source>
        <strain evidence="2 3">KCTC 33148</strain>
    </source>
</reference>
<dbReference type="AlphaFoldDB" id="A0A3S8Z7M2"/>
<sequence length="283" mass="29971">MTSMTLQPLAATWDTAPNELVAGIDTHKNTHHVAVVDQLGRPISDQQFAATADGYQQIIEFLRTAGTVSRVGVEGTGSYGAGIARILTAAGFDVAEVARPNRRVRRMRGKSDPLDARQAALTVLAGIDTAIPKAGDGQVEALRMLLTERRSASKARSQVMNQIHALLITAPDTVRDDYRRLGTIALVATLCRTRPGSGTSPEHTARRVLKRLAVRHSALSQEIAIIEREMVPLIRAVNPALYASSGVGPVTAATLLVAAGDNPERLTSSASFAALAVLSGEVG</sequence>
<dbReference type="InterPro" id="IPR002525">
    <property type="entry name" value="Transp_IS110-like_N"/>
</dbReference>